<sequence>MGAQLARLLPMACVTVNSVAVLRGLSLYGSLPADAMVPMKFGIFGEVKWSASKPWFFIYPGVCLMLGLMPFYNNSAQVPQWVTHPEIYKAIMDAAADAVGLTTGAFMLLVMEQLPLIARHDQSGLLPDYLTMSYLALLFGSLASAAVAAHQLA</sequence>
<reference evidence="2" key="1">
    <citation type="submission" date="2023-08" db="EMBL/GenBank/DDBJ databases">
        <authorList>
            <person name="Chen Y."/>
            <person name="Shah S."/>
            <person name="Dougan E. K."/>
            <person name="Thang M."/>
            <person name="Chan C."/>
        </authorList>
    </citation>
    <scope>NUCLEOTIDE SEQUENCE</scope>
</reference>
<dbReference type="AlphaFoldDB" id="A0AA36IZI3"/>
<evidence type="ECO:0000313" key="2">
    <source>
        <dbReference type="EMBL" id="CAJ1395731.1"/>
    </source>
</evidence>
<dbReference type="EMBL" id="CAUJNA010003207">
    <property type="protein sequence ID" value="CAJ1395731.1"/>
    <property type="molecule type" value="Genomic_DNA"/>
</dbReference>
<feature type="transmembrane region" description="Helical" evidence="1">
    <location>
        <begin position="131"/>
        <end position="149"/>
    </location>
</feature>
<keyword evidence="1" id="KW-0812">Transmembrane</keyword>
<gene>
    <name evidence="2" type="ORF">EVOR1521_LOCUS20097</name>
</gene>
<organism evidence="2 3">
    <name type="scientific">Effrenium voratum</name>
    <dbReference type="NCBI Taxonomy" id="2562239"/>
    <lineage>
        <taxon>Eukaryota</taxon>
        <taxon>Sar</taxon>
        <taxon>Alveolata</taxon>
        <taxon>Dinophyceae</taxon>
        <taxon>Suessiales</taxon>
        <taxon>Symbiodiniaceae</taxon>
        <taxon>Effrenium</taxon>
    </lineage>
</organism>
<comment type="caution">
    <text evidence="2">The sequence shown here is derived from an EMBL/GenBank/DDBJ whole genome shotgun (WGS) entry which is preliminary data.</text>
</comment>
<dbReference type="Proteomes" id="UP001178507">
    <property type="component" value="Unassembled WGS sequence"/>
</dbReference>
<keyword evidence="1" id="KW-0472">Membrane</keyword>
<proteinExistence type="predicted"/>
<evidence type="ECO:0000313" key="3">
    <source>
        <dbReference type="Proteomes" id="UP001178507"/>
    </source>
</evidence>
<protein>
    <submittedName>
        <fullName evidence="2">Uncharacterized protein</fullName>
    </submittedName>
</protein>
<accession>A0AA36IZI3</accession>
<evidence type="ECO:0000256" key="1">
    <source>
        <dbReference type="SAM" id="Phobius"/>
    </source>
</evidence>
<keyword evidence="1" id="KW-1133">Transmembrane helix</keyword>
<name>A0AA36IZI3_9DINO</name>
<keyword evidence="3" id="KW-1185">Reference proteome</keyword>
<feature type="transmembrane region" description="Helical" evidence="1">
    <location>
        <begin position="55"/>
        <end position="73"/>
    </location>
</feature>
<feature type="transmembrane region" description="Helical" evidence="1">
    <location>
        <begin position="94"/>
        <end position="111"/>
    </location>
</feature>
<feature type="transmembrane region" description="Helical" evidence="1">
    <location>
        <begin position="12"/>
        <end position="31"/>
    </location>
</feature>